<evidence type="ECO:0000256" key="7">
    <source>
        <dbReference type="SAM" id="Phobius"/>
    </source>
</evidence>
<dbReference type="AlphaFoldDB" id="A0A507E0G1"/>
<evidence type="ECO:0000256" key="5">
    <source>
        <dbReference type="ARBA" id="ARBA00023136"/>
    </source>
</evidence>
<feature type="transmembrane region" description="Helical" evidence="7">
    <location>
        <begin position="330"/>
        <end position="348"/>
    </location>
</feature>
<feature type="compositionally biased region" description="Basic and acidic residues" evidence="6">
    <location>
        <begin position="501"/>
        <end position="513"/>
    </location>
</feature>
<name>A0A507E0G1_9FUNG</name>
<dbReference type="Pfam" id="PF04791">
    <property type="entry name" value="LMBR1"/>
    <property type="match status" value="1"/>
</dbReference>
<comment type="subcellular location">
    <subcellularLocation>
        <location evidence="1">Membrane</location>
        <topology evidence="1">Multi-pass membrane protein</topology>
    </subcellularLocation>
</comment>
<dbReference type="EMBL" id="QEAQ01000050">
    <property type="protein sequence ID" value="TPX57579.1"/>
    <property type="molecule type" value="Genomic_DNA"/>
</dbReference>
<gene>
    <name evidence="8" type="ORF">PhCBS80983_g03752</name>
</gene>
<evidence type="ECO:0000313" key="8">
    <source>
        <dbReference type="EMBL" id="TPX57579.1"/>
    </source>
</evidence>
<dbReference type="Proteomes" id="UP000318582">
    <property type="component" value="Unassembled WGS sequence"/>
</dbReference>
<dbReference type="InterPro" id="IPR006876">
    <property type="entry name" value="LMBR1-like_membr_prot"/>
</dbReference>
<comment type="caution">
    <text evidence="8">The sequence shown here is derived from an EMBL/GenBank/DDBJ whole genome shotgun (WGS) entry which is preliminary data.</text>
</comment>
<keyword evidence="9" id="KW-1185">Reference proteome</keyword>
<feature type="compositionally biased region" description="Low complexity" evidence="6">
    <location>
        <begin position="553"/>
        <end position="563"/>
    </location>
</feature>
<proteinExistence type="inferred from homology"/>
<keyword evidence="5 7" id="KW-0472">Membrane</keyword>
<keyword evidence="4 7" id="KW-1133">Transmembrane helix</keyword>
<feature type="compositionally biased region" description="Polar residues" evidence="6">
    <location>
        <begin position="461"/>
        <end position="473"/>
    </location>
</feature>
<evidence type="ECO:0000313" key="9">
    <source>
        <dbReference type="Proteomes" id="UP000318582"/>
    </source>
</evidence>
<feature type="transmembrane region" description="Helical" evidence="7">
    <location>
        <begin position="280"/>
        <end position="299"/>
    </location>
</feature>
<dbReference type="PANTHER" id="PTHR21355:SF0">
    <property type="entry name" value="G-PROTEIN COUPLED RECEPTOR-ASSOCIATED PROTEIN LMBRD2"/>
    <property type="match status" value="1"/>
</dbReference>
<feature type="compositionally biased region" description="Low complexity" evidence="6">
    <location>
        <begin position="440"/>
        <end position="451"/>
    </location>
</feature>
<organism evidence="8 9">
    <name type="scientific">Powellomyces hirtus</name>
    <dbReference type="NCBI Taxonomy" id="109895"/>
    <lineage>
        <taxon>Eukaryota</taxon>
        <taxon>Fungi</taxon>
        <taxon>Fungi incertae sedis</taxon>
        <taxon>Chytridiomycota</taxon>
        <taxon>Chytridiomycota incertae sedis</taxon>
        <taxon>Chytridiomycetes</taxon>
        <taxon>Spizellomycetales</taxon>
        <taxon>Powellomycetaceae</taxon>
        <taxon>Powellomyces</taxon>
    </lineage>
</organism>
<evidence type="ECO:0000256" key="6">
    <source>
        <dbReference type="SAM" id="MobiDB-lite"/>
    </source>
</evidence>
<feature type="transmembrane region" description="Helical" evidence="7">
    <location>
        <begin position="6"/>
        <end position="23"/>
    </location>
</feature>
<evidence type="ECO:0008006" key="10">
    <source>
        <dbReference type="Google" id="ProtNLM"/>
    </source>
</evidence>
<evidence type="ECO:0000256" key="2">
    <source>
        <dbReference type="ARBA" id="ARBA00010487"/>
    </source>
</evidence>
<keyword evidence="3 7" id="KW-0812">Transmembrane</keyword>
<sequence length="587" mass="65296">MGMAAANAWGLLLITIMMGYGLVEIPRTLWYDANTTWCLRYMEFIVPSVKENMVDAEADIYDIARQIAIASKKIAMDDPLRPWVEKLIKKCPIALEERNLERNIDQEEIPRKIDEEYLVTLHAAIKRAVKVNDRTQAQYRFVLQKAFLYQDIIENYRNRERKFVSTLIKVKNDKFTDTKMKAYWYWYVWIKPNLLRMLSVIGALASLAVIWSESTFQVQSITLSVPAAILQSPYVGYAATELVAVVFILYMCVCAYSTLFKIKIMDYYLVPEHHTDEGSLMFIGSYLCKLTFPLCYNFLNMVQDEKSVFIQYQGKAVSLTPLLGDGYNKWLPEIVLIFATLTLLNLHGRLLRLMQIKHYSYSEAIGPHIAEIDEGRQIIEQARAVEERKRTGGGGSDSHYSHDLSIVGSRSRSNRPRTTNTRDLLAKYKGQGDTFVGDNSVASSSRAQSSTAPPPEKLASDNRSWGTFKTTNPFKGFGGMFGSDTANPPAGSGSGGGKFQRLQEDVEAGRSSDELGAGDKGSSSGRKFGLMSGTADTTKSTGGAKWGFGGSAAVGSTSTTTPAQATDSRKNQAPGRGNPPKNMFDDI</sequence>
<evidence type="ECO:0000256" key="4">
    <source>
        <dbReference type="ARBA" id="ARBA00022989"/>
    </source>
</evidence>
<dbReference type="InterPro" id="IPR051584">
    <property type="entry name" value="GPCR-associated_LMBR1"/>
</dbReference>
<comment type="similarity">
    <text evidence="2">Belongs to the LIMR family.</text>
</comment>
<accession>A0A507E0G1</accession>
<evidence type="ECO:0000256" key="3">
    <source>
        <dbReference type="ARBA" id="ARBA00022692"/>
    </source>
</evidence>
<dbReference type="GO" id="GO:0016020">
    <property type="term" value="C:membrane"/>
    <property type="evidence" value="ECO:0007669"/>
    <property type="project" value="UniProtKB-SubCell"/>
</dbReference>
<feature type="transmembrane region" description="Helical" evidence="7">
    <location>
        <begin position="194"/>
        <end position="214"/>
    </location>
</feature>
<reference evidence="8 9" key="1">
    <citation type="journal article" date="2019" name="Sci. Rep.">
        <title>Comparative genomics of chytrid fungi reveal insights into the obligate biotrophic and pathogenic lifestyle of Synchytrium endobioticum.</title>
        <authorList>
            <person name="van de Vossenberg B.T.L.H."/>
            <person name="Warris S."/>
            <person name="Nguyen H.D.T."/>
            <person name="van Gent-Pelzer M.P.E."/>
            <person name="Joly D.L."/>
            <person name="van de Geest H.C."/>
            <person name="Bonants P.J.M."/>
            <person name="Smith D.S."/>
            <person name="Levesque C.A."/>
            <person name="van der Lee T.A.J."/>
        </authorList>
    </citation>
    <scope>NUCLEOTIDE SEQUENCE [LARGE SCALE GENOMIC DNA]</scope>
    <source>
        <strain evidence="8 9">CBS 809.83</strain>
    </source>
</reference>
<feature type="compositionally biased region" description="Low complexity" evidence="6">
    <location>
        <begin position="403"/>
        <end position="422"/>
    </location>
</feature>
<feature type="transmembrane region" description="Helical" evidence="7">
    <location>
        <begin position="234"/>
        <end position="259"/>
    </location>
</feature>
<feature type="region of interest" description="Disordered" evidence="6">
    <location>
        <begin position="385"/>
        <end position="587"/>
    </location>
</feature>
<protein>
    <recommendedName>
        <fullName evidence="10">LMBR1 domain-containing protein 2</fullName>
    </recommendedName>
</protein>
<evidence type="ECO:0000256" key="1">
    <source>
        <dbReference type="ARBA" id="ARBA00004141"/>
    </source>
</evidence>
<dbReference type="PANTHER" id="PTHR21355">
    <property type="entry name" value="G-PROTEIN COUPLED RECEPTOR-ASSOCIATED PROTEIN LMBRD2"/>
    <property type="match status" value="1"/>
</dbReference>